<keyword evidence="2 3" id="KW-0067">ATP-binding</keyword>
<evidence type="ECO:0000256" key="4">
    <source>
        <dbReference type="RuleBase" id="RU000304"/>
    </source>
</evidence>
<dbReference type="PROSITE" id="PS00107">
    <property type="entry name" value="PROTEIN_KINASE_ATP"/>
    <property type="match status" value="1"/>
</dbReference>
<keyword evidence="4" id="KW-0723">Serine/threonine-protein kinase</keyword>
<dbReference type="SUPFAM" id="SSF56112">
    <property type="entry name" value="Protein kinase-like (PK-like)"/>
    <property type="match status" value="1"/>
</dbReference>
<dbReference type="OrthoDB" id="68483at2759"/>
<name>A0A4V4NG43_9ASCO</name>
<comment type="similarity">
    <text evidence="4">Belongs to the protein kinase superfamily.</text>
</comment>
<evidence type="ECO:0000313" key="7">
    <source>
        <dbReference type="Proteomes" id="UP000307173"/>
    </source>
</evidence>
<dbReference type="Gene3D" id="3.30.200.20">
    <property type="entry name" value="Phosphorylase Kinase, domain 1"/>
    <property type="match status" value="1"/>
</dbReference>
<dbReference type="InterPro" id="IPR000719">
    <property type="entry name" value="Prot_kinase_dom"/>
</dbReference>
<gene>
    <name evidence="6" type="ORF">CANINC_000894</name>
</gene>
<comment type="caution">
    <text evidence="6">The sequence shown here is derived from an EMBL/GenBank/DDBJ whole genome shotgun (WGS) entry which is preliminary data.</text>
</comment>
<dbReference type="GO" id="GO:0044773">
    <property type="term" value="P:mitotic DNA damage checkpoint signaling"/>
    <property type="evidence" value="ECO:0007669"/>
    <property type="project" value="TreeGrafter"/>
</dbReference>
<dbReference type="AlphaFoldDB" id="A0A4V4NG43"/>
<dbReference type="GO" id="GO:0005524">
    <property type="term" value="F:ATP binding"/>
    <property type="evidence" value="ECO:0007669"/>
    <property type="project" value="UniProtKB-UniRule"/>
</dbReference>
<dbReference type="SMART" id="SM00220">
    <property type="entry name" value="S_TKc"/>
    <property type="match status" value="1"/>
</dbReference>
<dbReference type="EMBL" id="SELW01000141">
    <property type="protein sequence ID" value="TID30540.1"/>
    <property type="molecule type" value="Genomic_DNA"/>
</dbReference>
<keyword evidence="7" id="KW-1185">Reference proteome</keyword>
<reference evidence="6 7" key="1">
    <citation type="journal article" date="2019" name="Front. Genet.">
        <title>Whole-Genome Sequencing of the Opportunistic Yeast Pathogen Candida inconspicua Uncovers Its Hybrid Origin.</title>
        <authorList>
            <person name="Mixao V."/>
            <person name="Hansen A.P."/>
            <person name="Saus E."/>
            <person name="Boekhout T."/>
            <person name="Lass-Florl C."/>
            <person name="Gabaldon T."/>
        </authorList>
    </citation>
    <scope>NUCLEOTIDE SEQUENCE [LARGE SCALE GENOMIC DNA]</scope>
    <source>
        <strain evidence="6 7">CBS 180</strain>
    </source>
</reference>
<dbReference type="Proteomes" id="UP000307173">
    <property type="component" value="Unassembled WGS sequence"/>
</dbReference>
<sequence>MKEPPLQLCDLNPVSVIGYGKYSTVVHADTRRSTYAVKIIPKTNNDEQLSKIAPLSAVHTTPDYNTEIHILRRITPYCHENIIQTAAIFVSLTTVYIVQELSIQGDLTPTYFRSNNKALVDILSAIHFLHSLNIVHRDIKPANFLIFPDAIKLTDFDTCYTLTNNDKQDNAALYMKPVGTPMFLPPELIQLDFDSTTSNSTFSTLKRKLKTFHRPTHHPFALDMWSLGVTLYYLVYSSYPFNANNEFALQHEITTKSPNFPTHPLSTTIKSLLVKDPASRFTMTQLINLLHIKLPSLPQSIGSPPTITNVGNTDLPAVELNNSPHQLRIDLPIFDSTEQLPSPSSGSLKHSEKMNFRKFQRENSIKSNYNSVNDYLDNL</sequence>
<evidence type="ECO:0000256" key="3">
    <source>
        <dbReference type="PROSITE-ProRule" id="PRU10141"/>
    </source>
</evidence>
<dbReference type="Gene3D" id="1.10.510.10">
    <property type="entry name" value="Transferase(Phosphotransferase) domain 1"/>
    <property type="match status" value="1"/>
</dbReference>
<dbReference type="STRING" id="52247.A0A4V4NG43"/>
<dbReference type="InterPro" id="IPR017441">
    <property type="entry name" value="Protein_kinase_ATP_BS"/>
</dbReference>
<dbReference type="GO" id="GO:0005634">
    <property type="term" value="C:nucleus"/>
    <property type="evidence" value="ECO:0007669"/>
    <property type="project" value="TreeGrafter"/>
</dbReference>
<organism evidence="6 7">
    <name type="scientific">Pichia inconspicua</name>
    <dbReference type="NCBI Taxonomy" id="52247"/>
    <lineage>
        <taxon>Eukaryota</taxon>
        <taxon>Fungi</taxon>
        <taxon>Dikarya</taxon>
        <taxon>Ascomycota</taxon>
        <taxon>Saccharomycotina</taxon>
        <taxon>Pichiomycetes</taxon>
        <taxon>Pichiales</taxon>
        <taxon>Pichiaceae</taxon>
        <taxon>Pichia</taxon>
    </lineage>
</organism>
<dbReference type="PROSITE" id="PS00108">
    <property type="entry name" value="PROTEIN_KINASE_ST"/>
    <property type="match status" value="1"/>
</dbReference>
<dbReference type="PANTHER" id="PTHR44167">
    <property type="entry name" value="OVARIAN-SPECIFIC SERINE/THREONINE-PROTEIN KINASE LOK-RELATED"/>
    <property type="match status" value="1"/>
</dbReference>
<feature type="binding site" evidence="3">
    <location>
        <position position="38"/>
    </location>
    <ligand>
        <name>ATP</name>
        <dbReference type="ChEBI" id="CHEBI:30616"/>
    </ligand>
</feature>
<dbReference type="GO" id="GO:0030447">
    <property type="term" value="P:filamentous growth"/>
    <property type="evidence" value="ECO:0007669"/>
    <property type="project" value="UniProtKB-ARBA"/>
</dbReference>
<dbReference type="PANTHER" id="PTHR44167:SF24">
    <property type="entry name" value="SERINE_THREONINE-PROTEIN KINASE CHK2"/>
    <property type="match status" value="1"/>
</dbReference>
<accession>A0A4V4NG43</accession>
<keyword evidence="4" id="KW-0808">Transferase</keyword>
<keyword evidence="1 3" id="KW-0547">Nucleotide-binding</keyword>
<evidence type="ECO:0000313" key="6">
    <source>
        <dbReference type="EMBL" id="TID30540.1"/>
    </source>
</evidence>
<dbReference type="InterPro" id="IPR011009">
    <property type="entry name" value="Kinase-like_dom_sf"/>
</dbReference>
<evidence type="ECO:0000256" key="2">
    <source>
        <dbReference type="ARBA" id="ARBA00022840"/>
    </source>
</evidence>
<dbReference type="InterPro" id="IPR008271">
    <property type="entry name" value="Ser/Thr_kinase_AS"/>
</dbReference>
<dbReference type="GO" id="GO:0004674">
    <property type="term" value="F:protein serine/threonine kinase activity"/>
    <property type="evidence" value="ECO:0007669"/>
    <property type="project" value="UniProtKB-KW"/>
</dbReference>
<evidence type="ECO:0000259" key="5">
    <source>
        <dbReference type="PROSITE" id="PS50011"/>
    </source>
</evidence>
<dbReference type="PROSITE" id="PS50011">
    <property type="entry name" value="PROTEIN_KINASE_DOM"/>
    <property type="match status" value="1"/>
</dbReference>
<dbReference type="Pfam" id="PF00069">
    <property type="entry name" value="Pkinase"/>
    <property type="match status" value="1"/>
</dbReference>
<protein>
    <recommendedName>
        <fullName evidence="5">Protein kinase domain-containing protein</fullName>
    </recommendedName>
</protein>
<evidence type="ECO:0000256" key="1">
    <source>
        <dbReference type="ARBA" id="ARBA00022741"/>
    </source>
</evidence>
<proteinExistence type="inferred from homology"/>
<feature type="domain" description="Protein kinase" evidence="5">
    <location>
        <begin position="11"/>
        <end position="294"/>
    </location>
</feature>
<keyword evidence="4" id="KW-0418">Kinase</keyword>